<evidence type="ECO:0000256" key="1">
    <source>
        <dbReference type="SAM" id="MobiDB-lite"/>
    </source>
</evidence>
<reference evidence="3" key="2">
    <citation type="submission" date="2023-05" db="EMBL/GenBank/DDBJ databases">
        <authorList>
            <consortium name="Lawrence Berkeley National Laboratory"/>
            <person name="Steindorff A."/>
            <person name="Hensen N."/>
            <person name="Bonometti L."/>
            <person name="Westerberg I."/>
            <person name="Brannstrom I.O."/>
            <person name="Guillou S."/>
            <person name="Cros-Aarteil S."/>
            <person name="Calhoun S."/>
            <person name="Haridas S."/>
            <person name="Kuo A."/>
            <person name="Mondo S."/>
            <person name="Pangilinan J."/>
            <person name="Riley R."/>
            <person name="Labutti K."/>
            <person name="Andreopoulos B."/>
            <person name="Lipzen A."/>
            <person name="Chen C."/>
            <person name="Yanf M."/>
            <person name="Daum C."/>
            <person name="Ng V."/>
            <person name="Clum A."/>
            <person name="Ohm R."/>
            <person name="Martin F."/>
            <person name="Silar P."/>
            <person name="Natvig D."/>
            <person name="Lalanne C."/>
            <person name="Gautier V."/>
            <person name="Ament-Velasquez S.L."/>
            <person name="Kruys A."/>
            <person name="Hutchinson M.I."/>
            <person name="Powell A.J."/>
            <person name="Barry K."/>
            <person name="Miller A.N."/>
            <person name="Grigoriev I.V."/>
            <person name="Debuchy R."/>
            <person name="Gladieux P."/>
            <person name="Thoren M.H."/>
            <person name="Johannesson H."/>
        </authorList>
    </citation>
    <scope>NUCLEOTIDE SEQUENCE</scope>
    <source>
        <strain evidence="3">CBS 315.58</strain>
    </source>
</reference>
<evidence type="ECO:0000259" key="2">
    <source>
        <dbReference type="PROSITE" id="PS50280"/>
    </source>
</evidence>
<comment type="caution">
    <text evidence="3">The sequence shown here is derived from an EMBL/GenBank/DDBJ whole genome shotgun (WGS) entry which is preliminary data.</text>
</comment>
<sequence length="459" mass="48533">MGSVAAKKGVFDASKSASVPKNAYYSPPKHEPAVYIDLVSPDVGYGVFAARDFEQGEFIFHEAPLIEPADFCEARAVNDSSHAERQFTGLSMKLGHTHSLEYMKMRFAFPRLAAQLGRTLPTYDEVLLYHLHAGLGTNLVHGKFRSGPGCMLLREEYDKHIKHVQTEVVARGGGPKASIPDKTIAAADFYRDYAFQDKGVGRLGDPATADPRATRKATIYLLASLINHCCKPGRKQQKRTGGVAGPLKANDNNAGNDNGGDDGAQDHDAAKKGAGKNNADKDDNNTGDSNDGNNNGGGNNDTGNASAGSEEAGPGSQAGPSGVGSSSTLKAIAQPKVDVDAITFVVDDNATAQGKNSDDGASSHVSSNEAVASGGEEEEDVPGAPPHQNGRPRPGPNCEWRIGPGGLAKFVQPHHIAVQAKRPIRAGEELTWDYGKEDQGFTCLCATCNQGPQRPCVFL</sequence>
<protein>
    <recommendedName>
        <fullName evidence="2">SET domain-containing protein</fullName>
    </recommendedName>
</protein>
<feature type="domain" description="SET" evidence="2">
    <location>
        <begin position="32"/>
        <end position="435"/>
    </location>
</feature>
<gene>
    <name evidence="3" type="ORF">QBC40DRAFT_80387</name>
</gene>
<dbReference type="AlphaFoldDB" id="A0AAN7AU86"/>
<evidence type="ECO:0000313" key="4">
    <source>
        <dbReference type="Proteomes" id="UP001303160"/>
    </source>
</evidence>
<evidence type="ECO:0000313" key="3">
    <source>
        <dbReference type="EMBL" id="KAK4199568.1"/>
    </source>
</evidence>
<dbReference type="Proteomes" id="UP001303160">
    <property type="component" value="Unassembled WGS sequence"/>
</dbReference>
<keyword evidence="4" id="KW-1185">Reference proteome</keyword>
<proteinExistence type="predicted"/>
<dbReference type="EMBL" id="MU863930">
    <property type="protein sequence ID" value="KAK4199568.1"/>
    <property type="molecule type" value="Genomic_DNA"/>
</dbReference>
<dbReference type="PROSITE" id="PS50280">
    <property type="entry name" value="SET"/>
    <property type="match status" value="1"/>
</dbReference>
<feature type="region of interest" description="Disordered" evidence="1">
    <location>
        <begin position="353"/>
        <end position="398"/>
    </location>
</feature>
<dbReference type="InterPro" id="IPR001214">
    <property type="entry name" value="SET_dom"/>
</dbReference>
<dbReference type="SMART" id="SM00317">
    <property type="entry name" value="SET"/>
    <property type="match status" value="1"/>
</dbReference>
<dbReference type="Pfam" id="PF00856">
    <property type="entry name" value="SET"/>
    <property type="match status" value="1"/>
</dbReference>
<feature type="compositionally biased region" description="Polar residues" evidence="1">
    <location>
        <begin position="353"/>
        <end position="370"/>
    </location>
</feature>
<accession>A0AAN7AU86</accession>
<reference evidence="3" key="1">
    <citation type="journal article" date="2023" name="Mol. Phylogenet. Evol.">
        <title>Genome-scale phylogeny and comparative genomics of the fungal order Sordariales.</title>
        <authorList>
            <person name="Hensen N."/>
            <person name="Bonometti L."/>
            <person name="Westerberg I."/>
            <person name="Brannstrom I.O."/>
            <person name="Guillou S."/>
            <person name="Cros-Aarteil S."/>
            <person name="Calhoun S."/>
            <person name="Haridas S."/>
            <person name="Kuo A."/>
            <person name="Mondo S."/>
            <person name="Pangilinan J."/>
            <person name="Riley R."/>
            <person name="LaButti K."/>
            <person name="Andreopoulos B."/>
            <person name="Lipzen A."/>
            <person name="Chen C."/>
            <person name="Yan M."/>
            <person name="Daum C."/>
            <person name="Ng V."/>
            <person name="Clum A."/>
            <person name="Steindorff A."/>
            <person name="Ohm R.A."/>
            <person name="Martin F."/>
            <person name="Silar P."/>
            <person name="Natvig D.O."/>
            <person name="Lalanne C."/>
            <person name="Gautier V."/>
            <person name="Ament-Velasquez S.L."/>
            <person name="Kruys A."/>
            <person name="Hutchinson M.I."/>
            <person name="Powell A.J."/>
            <person name="Barry K."/>
            <person name="Miller A.N."/>
            <person name="Grigoriev I.V."/>
            <person name="Debuchy R."/>
            <person name="Gladieux P."/>
            <person name="Hiltunen Thoren M."/>
            <person name="Johannesson H."/>
        </authorList>
    </citation>
    <scope>NUCLEOTIDE SEQUENCE</scope>
    <source>
        <strain evidence="3">CBS 315.58</strain>
    </source>
</reference>
<dbReference type="Gene3D" id="2.170.270.10">
    <property type="entry name" value="SET domain"/>
    <property type="match status" value="1"/>
</dbReference>
<dbReference type="SUPFAM" id="SSF82199">
    <property type="entry name" value="SET domain"/>
    <property type="match status" value="2"/>
</dbReference>
<feature type="region of interest" description="Disordered" evidence="1">
    <location>
        <begin position="232"/>
        <end position="327"/>
    </location>
</feature>
<name>A0AAN7AU86_9PEZI</name>
<organism evidence="3 4">
    <name type="scientific">Triangularia verruculosa</name>
    <dbReference type="NCBI Taxonomy" id="2587418"/>
    <lineage>
        <taxon>Eukaryota</taxon>
        <taxon>Fungi</taxon>
        <taxon>Dikarya</taxon>
        <taxon>Ascomycota</taxon>
        <taxon>Pezizomycotina</taxon>
        <taxon>Sordariomycetes</taxon>
        <taxon>Sordariomycetidae</taxon>
        <taxon>Sordariales</taxon>
        <taxon>Podosporaceae</taxon>
        <taxon>Triangularia</taxon>
    </lineage>
</organism>
<dbReference type="InterPro" id="IPR046341">
    <property type="entry name" value="SET_dom_sf"/>
</dbReference>